<dbReference type="HAMAP" id="MF_00115">
    <property type="entry name" value="MscL"/>
    <property type="match status" value="1"/>
</dbReference>
<dbReference type="SUPFAM" id="SSF81330">
    <property type="entry name" value="Gated mechanosensitive channel"/>
    <property type="match status" value="1"/>
</dbReference>
<comment type="similarity">
    <text evidence="9">Belongs to the MscL family.</text>
</comment>
<feature type="transmembrane region" description="Helical" evidence="9">
    <location>
        <begin position="21"/>
        <end position="47"/>
    </location>
</feature>
<evidence type="ECO:0000256" key="2">
    <source>
        <dbReference type="ARBA" id="ARBA00022448"/>
    </source>
</evidence>
<dbReference type="Gene3D" id="1.10.1200.120">
    <property type="entry name" value="Large-conductance mechanosensitive channel, MscL, domain 1"/>
    <property type="match status" value="1"/>
</dbReference>
<dbReference type="PANTHER" id="PTHR30266:SF2">
    <property type="entry name" value="LARGE-CONDUCTANCE MECHANOSENSITIVE CHANNEL"/>
    <property type="match status" value="1"/>
</dbReference>
<dbReference type="Proteomes" id="UP000287101">
    <property type="component" value="Unassembled WGS sequence"/>
</dbReference>
<dbReference type="AlphaFoldDB" id="A0A430A8Z6"/>
<evidence type="ECO:0000256" key="4">
    <source>
        <dbReference type="ARBA" id="ARBA00022692"/>
    </source>
</evidence>
<proteinExistence type="inferred from homology"/>
<evidence type="ECO:0000256" key="1">
    <source>
        <dbReference type="ARBA" id="ARBA00004141"/>
    </source>
</evidence>
<name>A0A430A8Z6_9ENTE</name>
<dbReference type="Pfam" id="PF01741">
    <property type="entry name" value="MscL"/>
    <property type="match status" value="1"/>
</dbReference>
<dbReference type="InterPro" id="IPR036019">
    <property type="entry name" value="MscL_channel"/>
</dbReference>
<keyword evidence="8 9" id="KW-0407">Ion channel</keyword>
<evidence type="ECO:0000313" key="10">
    <source>
        <dbReference type="EMBL" id="RSU03583.1"/>
    </source>
</evidence>
<keyword evidence="7 9" id="KW-0472">Membrane</keyword>
<dbReference type="RefSeq" id="WP_126831792.1">
    <property type="nucleotide sequence ID" value="NZ_CBCRYB010000001.1"/>
</dbReference>
<evidence type="ECO:0000313" key="11">
    <source>
        <dbReference type="Proteomes" id="UP000287101"/>
    </source>
</evidence>
<dbReference type="GO" id="GO:0008381">
    <property type="term" value="F:mechanosensitive monoatomic ion channel activity"/>
    <property type="evidence" value="ECO:0007669"/>
    <property type="project" value="UniProtKB-UniRule"/>
</dbReference>
<evidence type="ECO:0000256" key="6">
    <source>
        <dbReference type="ARBA" id="ARBA00023065"/>
    </source>
</evidence>
<keyword evidence="2 9" id="KW-0813">Transport</keyword>
<dbReference type="NCBIfam" id="TIGR00220">
    <property type="entry name" value="mscL"/>
    <property type="match status" value="1"/>
</dbReference>
<keyword evidence="4 9" id="KW-0812">Transmembrane</keyword>
<evidence type="ECO:0000256" key="5">
    <source>
        <dbReference type="ARBA" id="ARBA00022989"/>
    </source>
</evidence>
<dbReference type="InterPro" id="IPR037673">
    <property type="entry name" value="MSC/AndL"/>
</dbReference>
<sequence>MIKEFKEFIMQGNVLDLAIGVVIGGAFTAIVKAIVEGLITPLVGLVISLFGVKNMEKMSYTFNGVEFGYGMVISAIITFFITAIVVFAIVKTVNKARDMSGVNKEEEVEDEMEATEQLLMEIRDLLSKK</sequence>
<comment type="subcellular location">
    <subcellularLocation>
        <location evidence="9">Cell membrane</location>
        <topology evidence="9">Multi-pass membrane protein</topology>
    </subcellularLocation>
    <subcellularLocation>
        <location evidence="1">Membrane</location>
        <topology evidence="1">Multi-pass membrane protein</topology>
    </subcellularLocation>
</comment>
<comment type="function">
    <text evidence="9">Channel that opens in response to stretch forces in the membrane lipid bilayer. May participate in the regulation of osmotic pressure changes within the cell.</text>
</comment>
<keyword evidence="5 9" id="KW-1133">Transmembrane helix</keyword>
<gene>
    <name evidence="9" type="primary">mscL</name>
    <name evidence="10" type="ORF">CBF31_07685</name>
</gene>
<keyword evidence="3 9" id="KW-1003">Cell membrane</keyword>
<reference evidence="10 11" key="1">
    <citation type="submission" date="2017-05" db="EMBL/GenBank/DDBJ databases">
        <title>Vagococcus spp. assemblies.</title>
        <authorList>
            <person name="Gulvik C.A."/>
        </authorList>
    </citation>
    <scope>NUCLEOTIDE SEQUENCE [LARGE SCALE GENOMIC DNA]</scope>
    <source>
        <strain evidence="10 11">CCUG 41755</strain>
    </source>
</reference>
<feature type="transmembrane region" description="Helical" evidence="9">
    <location>
        <begin position="67"/>
        <end position="90"/>
    </location>
</feature>
<keyword evidence="11" id="KW-1185">Reference proteome</keyword>
<evidence type="ECO:0000256" key="9">
    <source>
        <dbReference type="HAMAP-Rule" id="MF_00115"/>
    </source>
</evidence>
<accession>A0A430A8Z6</accession>
<dbReference type="GO" id="GO:0005886">
    <property type="term" value="C:plasma membrane"/>
    <property type="evidence" value="ECO:0007669"/>
    <property type="project" value="UniProtKB-SubCell"/>
</dbReference>
<comment type="caution">
    <text evidence="10">The sequence shown here is derived from an EMBL/GenBank/DDBJ whole genome shotgun (WGS) entry which is preliminary data.</text>
</comment>
<dbReference type="EMBL" id="NGJY01000002">
    <property type="protein sequence ID" value="RSU03583.1"/>
    <property type="molecule type" value="Genomic_DNA"/>
</dbReference>
<dbReference type="OrthoDB" id="9810350at2"/>
<protein>
    <recommendedName>
        <fullName evidence="9">Large-conductance mechanosensitive channel</fullName>
    </recommendedName>
</protein>
<organism evidence="10 11">
    <name type="scientific">Vagococcus fessus</name>
    <dbReference type="NCBI Taxonomy" id="120370"/>
    <lineage>
        <taxon>Bacteria</taxon>
        <taxon>Bacillati</taxon>
        <taxon>Bacillota</taxon>
        <taxon>Bacilli</taxon>
        <taxon>Lactobacillales</taxon>
        <taxon>Enterococcaceae</taxon>
        <taxon>Vagococcus</taxon>
    </lineage>
</organism>
<evidence type="ECO:0000256" key="7">
    <source>
        <dbReference type="ARBA" id="ARBA00023136"/>
    </source>
</evidence>
<evidence type="ECO:0000256" key="8">
    <source>
        <dbReference type="ARBA" id="ARBA00023303"/>
    </source>
</evidence>
<dbReference type="PANTHER" id="PTHR30266">
    <property type="entry name" value="MECHANOSENSITIVE CHANNEL MSCL"/>
    <property type="match status" value="1"/>
</dbReference>
<evidence type="ECO:0000256" key="3">
    <source>
        <dbReference type="ARBA" id="ARBA00022475"/>
    </source>
</evidence>
<comment type="subunit">
    <text evidence="9">Homopentamer.</text>
</comment>
<dbReference type="PRINTS" id="PR01264">
    <property type="entry name" value="MECHCHANNEL"/>
</dbReference>
<keyword evidence="6 9" id="KW-0406">Ion transport</keyword>
<dbReference type="InterPro" id="IPR001185">
    <property type="entry name" value="MS_channel"/>
</dbReference>